<keyword evidence="1" id="KW-0645">Protease</keyword>
<dbReference type="EMBL" id="JACGWJ010000002">
    <property type="protein sequence ID" value="KAL0437791.1"/>
    <property type="molecule type" value="Genomic_DNA"/>
</dbReference>
<organism evidence="4">
    <name type="scientific">Sesamum radiatum</name>
    <name type="common">Black benniseed</name>
    <dbReference type="NCBI Taxonomy" id="300843"/>
    <lineage>
        <taxon>Eukaryota</taxon>
        <taxon>Viridiplantae</taxon>
        <taxon>Streptophyta</taxon>
        <taxon>Embryophyta</taxon>
        <taxon>Tracheophyta</taxon>
        <taxon>Spermatophyta</taxon>
        <taxon>Magnoliopsida</taxon>
        <taxon>eudicotyledons</taxon>
        <taxon>Gunneridae</taxon>
        <taxon>Pentapetalae</taxon>
        <taxon>asterids</taxon>
        <taxon>lamiids</taxon>
        <taxon>Lamiales</taxon>
        <taxon>Pedaliaceae</taxon>
        <taxon>Sesamum</taxon>
    </lineage>
</organism>
<dbReference type="InterPro" id="IPR025724">
    <property type="entry name" value="GAG-pre-integrase_dom"/>
</dbReference>
<feature type="domain" description="Integrase catalytic" evidence="3">
    <location>
        <begin position="440"/>
        <end position="608"/>
    </location>
</feature>
<comment type="caution">
    <text evidence="4">The sequence shown here is derived from an EMBL/GenBank/DDBJ whole genome shotgun (WGS) entry which is preliminary data.</text>
</comment>
<dbReference type="InterPro" id="IPR013103">
    <property type="entry name" value="RVT_2"/>
</dbReference>
<accession>A0AAW2WAN7</accession>
<feature type="compositionally biased region" description="Low complexity" evidence="2">
    <location>
        <begin position="137"/>
        <end position="151"/>
    </location>
</feature>
<dbReference type="CDD" id="cd09272">
    <property type="entry name" value="RNase_HI_RT_Ty1"/>
    <property type="match status" value="1"/>
</dbReference>
<dbReference type="Pfam" id="PF22936">
    <property type="entry name" value="Pol_BBD"/>
    <property type="match status" value="1"/>
</dbReference>
<dbReference type="Pfam" id="PF14223">
    <property type="entry name" value="Retrotran_gag_2"/>
    <property type="match status" value="1"/>
</dbReference>
<dbReference type="GO" id="GO:0003676">
    <property type="term" value="F:nucleic acid binding"/>
    <property type="evidence" value="ECO:0007669"/>
    <property type="project" value="InterPro"/>
</dbReference>
<keyword evidence="1" id="KW-0064">Aspartyl protease</keyword>
<dbReference type="SUPFAM" id="SSF53098">
    <property type="entry name" value="Ribonuclease H-like"/>
    <property type="match status" value="1"/>
</dbReference>
<feature type="region of interest" description="Disordered" evidence="2">
    <location>
        <begin position="137"/>
        <end position="182"/>
    </location>
</feature>
<dbReference type="Pfam" id="PF13976">
    <property type="entry name" value="gag_pre-integrs"/>
    <property type="match status" value="1"/>
</dbReference>
<dbReference type="PROSITE" id="PS50994">
    <property type="entry name" value="INTEGRASE"/>
    <property type="match status" value="1"/>
</dbReference>
<sequence length="1151" mass="128541">MATVEQKTALGTTVKVNGPNYILWSQAFRLFLGSHNKLHHILQSPPPSIDATFSAWQHSDYSVMTWLLNSMQESVSANIMFLTTAKDMWDTLHDMYSNEKNISRVFELYEKLFSLKQDGRDSVPTLSNALSRVLRVTTSSTDSAASSGTPTESSAMAVRGRGSSSSRGRGSRGCGPTNSTPSRYCTHCGRTNHIVEKCWIKHGKPEWANIVHSNVETALEPSTTQSEAVTLTRAEYEQLLHRPIANSATPAITSSPGAFATSHGESWMLDSGATTHLTGNRSHFSSLSTSHTSLPVRLADGSYSPISGSGTVQPTHHLTLTDVLYAPKFPVNLLSVSQLTRKHNCSVTFFPSYCVFQDLQTRRTIGGGHERGGLYFLDTSAPVDVRALSASVSPLQWHCRLGHPSLPSLKKILPIASTHLQCESCELGKHHRANFPPRNDKRSPSHFTLVHSDIWGPCRFESIGGFRYFLIFVDDYSRMTWVYLLKNRSQVPTIIASFYNEIQTQFSVNIRILRTDNALEFVQKSVSTFCHSKGILHQTSCPYTSQQNGVAERKHRHLLDVARTIMTHMNVPKLFWGDAILTACYLINRMTSSVLSGDTPCSCLFPNKPLFGLTPRVFGCMCFVHLHSPNLDKLSPRSVYSRRKCSTTTTPPEPPNLPPAVAPAPTVTSDTDLPIALRKGKRSGTAHPLAHSLSYQYLSPTYKAFSASLSSVSIPNTYCEALRHPVWKLAMDDEMSAVISRGTWELVEPPPNADIVACRWVFTLKFRADGTLDRYKARLVAKGFTQTYGMDIKNAFLYGDLHETIYMEQPPGYVAQGERQRMVCKLQKAIYGLKQSPRAWFDKFSRIIGEFGFSRCQADHSVFVQTTGSGMVILAVYVDDILITGSDDVGIKEAKTYLQKHFVTKDLGRPRYFLGIEIAHSKHGISLSQRKYTCDLLQEAGLLGTKPVDTPMNSNPDFWNNDGDYLEDKTKYRRLVGKLIYLTVTRPDISFAVGLVSQFMDKPRSVHWEAALRILKYIKTSPGKGLLFKRHGHVKIEAYSDADYAGSKDDRKSTSGYCTYVGGNLVTWCSKKQTTVARSSVEAEYRAMAHTTSEVLWLKNLLTELGFMYDDPIPMHCDNQAAIHIASNPIFHERTKHIEVDCHFVREAIMS</sequence>
<feature type="compositionally biased region" description="Low complexity" evidence="2">
    <location>
        <begin position="159"/>
        <end position="168"/>
    </location>
</feature>
<dbReference type="Pfam" id="PF00665">
    <property type="entry name" value="rve"/>
    <property type="match status" value="1"/>
</dbReference>
<dbReference type="InterPro" id="IPR054722">
    <property type="entry name" value="PolX-like_BBD"/>
</dbReference>
<dbReference type="InterPro" id="IPR012337">
    <property type="entry name" value="RNaseH-like_sf"/>
</dbReference>
<dbReference type="SUPFAM" id="SSF56672">
    <property type="entry name" value="DNA/RNA polymerases"/>
    <property type="match status" value="1"/>
</dbReference>
<dbReference type="PANTHER" id="PTHR11439">
    <property type="entry name" value="GAG-POL-RELATED RETROTRANSPOSON"/>
    <property type="match status" value="1"/>
</dbReference>
<feature type="region of interest" description="Disordered" evidence="2">
    <location>
        <begin position="642"/>
        <end position="667"/>
    </location>
</feature>
<protein>
    <submittedName>
        <fullName evidence="4">Retrovirus-related Pol polyprotein from transposon RE2</fullName>
    </submittedName>
</protein>
<gene>
    <name evidence="4" type="ORF">Sradi_0487000</name>
</gene>
<evidence type="ECO:0000256" key="2">
    <source>
        <dbReference type="SAM" id="MobiDB-lite"/>
    </source>
</evidence>
<dbReference type="AlphaFoldDB" id="A0AAW2WAN7"/>
<reference evidence="4" key="2">
    <citation type="journal article" date="2024" name="Plant">
        <title>Genomic evolution and insights into agronomic trait innovations of Sesamum species.</title>
        <authorList>
            <person name="Miao H."/>
            <person name="Wang L."/>
            <person name="Qu L."/>
            <person name="Liu H."/>
            <person name="Sun Y."/>
            <person name="Le M."/>
            <person name="Wang Q."/>
            <person name="Wei S."/>
            <person name="Zheng Y."/>
            <person name="Lin W."/>
            <person name="Duan Y."/>
            <person name="Cao H."/>
            <person name="Xiong S."/>
            <person name="Wang X."/>
            <person name="Wei L."/>
            <person name="Li C."/>
            <person name="Ma Q."/>
            <person name="Ju M."/>
            <person name="Zhao R."/>
            <person name="Li G."/>
            <person name="Mu C."/>
            <person name="Tian Q."/>
            <person name="Mei H."/>
            <person name="Zhang T."/>
            <person name="Gao T."/>
            <person name="Zhang H."/>
        </authorList>
    </citation>
    <scope>NUCLEOTIDE SEQUENCE</scope>
    <source>
        <strain evidence="4">G02</strain>
    </source>
</reference>
<evidence type="ECO:0000256" key="1">
    <source>
        <dbReference type="ARBA" id="ARBA00022750"/>
    </source>
</evidence>
<reference evidence="4" key="1">
    <citation type="submission" date="2020-06" db="EMBL/GenBank/DDBJ databases">
        <authorList>
            <person name="Li T."/>
            <person name="Hu X."/>
            <person name="Zhang T."/>
            <person name="Song X."/>
            <person name="Zhang H."/>
            <person name="Dai N."/>
            <person name="Sheng W."/>
            <person name="Hou X."/>
            <person name="Wei L."/>
        </authorList>
    </citation>
    <scope>NUCLEOTIDE SEQUENCE</scope>
    <source>
        <strain evidence="4">G02</strain>
        <tissue evidence="4">Leaf</tissue>
    </source>
</reference>
<evidence type="ECO:0000313" key="4">
    <source>
        <dbReference type="EMBL" id="KAL0437791.1"/>
    </source>
</evidence>
<evidence type="ECO:0000259" key="3">
    <source>
        <dbReference type="PROSITE" id="PS50994"/>
    </source>
</evidence>
<dbReference type="InterPro" id="IPR001584">
    <property type="entry name" value="Integrase_cat-core"/>
</dbReference>
<dbReference type="PANTHER" id="PTHR11439:SF463">
    <property type="entry name" value="REVERSE TRANSCRIPTASE TY1_COPIA-TYPE DOMAIN-CONTAINING PROTEIN"/>
    <property type="match status" value="1"/>
</dbReference>
<dbReference type="GO" id="GO:0015074">
    <property type="term" value="P:DNA integration"/>
    <property type="evidence" value="ECO:0007669"/>
    <property type="project" value="InterPro"/>
</dbReference>
<dbReference type="Pfam" id="PF07727">
    <property type="entry name" value="RVT_2"/>
    <property type="match status" value="1"/>
</dbReference>
<proteinExistence type="predicted"/>
<dbReference type="InterPro" id="IPR036397">
    <property type="entry name" value="RNaseH_sf"/>
</dbReference>
<name>A0AAW2WAN7_SESRA</name>
<keyword evidence="1" id="KW-0378">Hydrolase</keyword>
<dbReference type="InterPro" id="IPR043502">
    <property type="entry name" value="DNA/RNA_pol_sf"/>
</dbReference>
<dbReference type="Gene3D" id="3.30.420.10">
    <property type="entry name" value="Ribonuclease H-like superfamily/Ribonuclease H"/>
    <property type="match status" value="1"/>
</dbReference>
<feature type="compositionally biased region" description="Pro residues" evidence="2">
    <location>
        <begin position="651"/>
        <end position="662"/>
    </location>
</feature>
<dbReference type="GO" id="GO:0004190">
    <property type="term" value="F:aspartic-type endopeptidase activity"/>
    <property type="evidence" value="ECO:0007669"/>
    <property type="project" value="UniProtKB-KW"/>
</dbReference>